<dbReference type="PANTHER" id="PTHR10183:SF379">
    <property type="entry name" value="CALPAIN-5"/>
    <property type="match status" value="1"/>
</dbReference>
<dbReference type="InterPro" id="IPR022684">
    <property type="entry name" value="Calpain_cysteine_protease"/>
</dbReference>
<dbReference type="SUPFAM" id="SSF54001">
    <property type="entry name" value="Cysteine proteinases"/>
    <property type="match status" value="1"/>
</dbReference>
<dbReference type="GO" id="GO:0006508">
    <property type="term" value="P:proteolysis"/>
    <property type="evidence" value="ECO:0007669"/>
    <property type="project" value="UniProtKB-KW"/>
</dbReference>
<dbReference type="InterPro" id="IPR000169">
    <property type="entry name" value="Pept_cys_AS"/>
</dbReference>
<dbReference type="GO" id="GO:0004198">
    <property type="term" value="F:calcium-dependent cysteine-type endopeptidase activity"/>
    <property type="evidence" value="ECO:0007669"/>
    <property type="project" value="InterPro"/>
</dbReference>
<organism evidence="8 9">
    <name type="scientific">Tulasnella calospora MUT 4182</name>
    <dbReference type="NCBI Taxonomy" id="1051891"/>
    <lineage>
        <taxon>Eukaryota</taxon>
        <taxon>Fungi</taxon>
        <taxon>Dikarya</taxon>
        <taxon>Basidiomycota</taxon>
        <taxon>Agaricomycotina</taxon>
        <taxon>Agaricomycetes</taxon>
        <taxon>Cantharellales</taxon>
        <taxon>Tulasnellaceae</taxon>
        <taxon>Tulasnella</taxon>
    </lineage>
</organism>
<reference evidence="9" key="2">
    <citation type="submission" date="2015-01" db="EMBL/GenBank/DDBJ databases">
        <title>Evolutionary Origins and Diversification of the Mycorrhizal Mutualists.</title>
        <authorList>
            <consortium name="DOE Joint Genome Institute"/>
            <consortium name="Mycorrhizal Genomics Consortium"/>
            <person name="Kohler A."/>
            <person name="Kuo A."/>
            <person name="Nagy L.G."/>
            <person name="Floudas D."/>
            <person name="Copeland A."/>
            <person name="Barry K.W."/>
            <person name="Cichocki N."/>
            <person name="Veneault-Fourrey C."/>
            <person name="LaButti K."/>
            <person name="Lindquist E.A."/>
            <person name="Lipzen A."/>
            <person name="Lundell T."/>
            <person name="Morin E."/>
            <person name="Murat C."/>
            <person name="Riley R."/>
            <person name="Ohm R."/>
            <person name="Sun H."/>
            <person name="Tunlid A."/>
            <person name="Henrissat B."/>
            <person name="Grigoriev I.V."/>
            <person name="Hibbett D.S."/>
            <person name="Martin F."/>
        </authorList>
    </citation>
    <scope>NUCLEOTIDE SEQUENCE [LARGE SCALE GENOMIC DNA]</scope>
    <source>
        <strain evidence="9">MUT 4182</strain>
    </source>
</reference>
<dbReference type="CDD" id="cd00044">
    <property type="entry name" value="CysPc"/>
    <property type="match status" value="1"/>
</dbReference>
<dbReference type="PROSITE" id="PS00139">
    <property type="entry name" value="THIOL_PROTEASE_CYS"/>
    <property type="match status" value="1"/>
</dbReference>
<name>A0A0C3QH63_9AGAM</name>
<dbReference type="HOGENOM" id="CLU_006072_2_2_1"/>
<sequence length="560" mass="63760">MPVDGPSSTTFEQEQPSLLLTDELEKAIERCKAKVKRIATECRARNRKFRDLEFDLEEDRKRCLENLTNSASDGGGYKPADVLRCNQIFSKPQFFNDQGPNASGIIQGACGDCWFLSALSNISTLEGLVEKFCVARDEQVGVYGFIFFRDSGWVDVIIDDLLYTAAPKYEELTAREKLLYHEDKEKYNLYARKGGKSLYFARSAAENETWVPLVEKAYAKLHGDYMSLAGGATTEAIEDLTGAVSHVIHLNDIMDPDKFWEEEIMADDRLFACYMFGLNPPSADESAAESVQGLYPGHAYSILRAAEIRGKRFLMLRNPWGKGEYTGPWSDGSKEWTAEWMDVLDVMDHKFGEDGEFLMEYGDFVNLFTMIGRSRVFNSSWVLSQNWIRVQSRTYPCAFSYGDVSFTITIPQKTFAVIVLAQQDTRYFAAISGYALWSLDFSVFKKGETEPCATAQHNRFWGRSVQLETELDEGEYVVHVRLDRSIVREKDYFESSYQNWNQRKLSKVWTEKATSASVAGSEFASQALLFFLVMAWNVADPPLFPVRLCRLRAKVRSISF</sequence>
<dbReference type="SMART" id="SM00230">
    <property type="entry name" value="CysPc"/>
    <property type="match status" value="1"/>
</dbReference>
<feature type="active site" evidence="5 6">
    <location>
        <position position="318"/>
    </location>
</feature>
<feature type="active site" evidence="5 6">
    <location>
        <position position="113"/>
    </location>
</feature>
<evidence type="ECO:0000256" key="1">
    <source>
        <dbReference type="ARBA" id="ARBA00007623"/>
    </source>
</evidence>
<accession>A0A0C3QH63</accession>
<dbReference type="PROSITE" id="PS50203">
    <property type="entry name" value="CALPAIN_CAT"/>
    <property type="match status" value="1"/>
</dbReference>
<reference evidence="8 9" key="1">
    <citation type="submission" date="2014-04" db="EMBL/GenBank/DDBJ databases">
        <authorList>
            <consortium name="DOE Joint Genome Institute"/>
            <person name="Kuo A."/>
            <person name="Girlanda M."/>
            <person name="Perotto S."/>
            <person name="Kohler A."/>
            <person name="Nagy L.G."/>
            <person name="Floudas D."/>
            <person name="Copeland A."/>
            <person name="Barry K.W."/>
            <person name="Cichocki N."/>
            <person name="Veneault-Fourrey C."/>
            <person name="LaButti K."/>
            <person name="Lindquist E.A."/>
            <person name="Lipzen A."/>
            <person name="Lundell T."/>
            <person name="Morin E."/>
            <person name="Murat C."/>
            <person name="Sun H."/>
            <person name="Tunlid A."/>
            <person name="Henrissat B."/>
            <person name="Grigoriev I.V."/>
            <person name="Hibbett D.S."/>
            <person name="Martin F."/>
            <person name="Nordberg H.P."/>
            <person name="Cantor M.N."/>
            <person name="Hua S.X."/>
        </authorList>
    </citation>
    <scope>NUCLEOTIDE SEQUENCE [LARGE SCALE GENOMIC DNA]</scope>
    <source>
        <strain evidence="8 9">MUT 4182</strain>
    </source>
</reference>
<evidence type="ECO:0000256" key="2">
    <source>
        <dbReference type="ARBA" id="ARBA00022670"/>
    </source>
</evidence>
<dbReference type="InterPro" id="IPR001300">
    <property type="entry name" value="Peptidase_C2_calpain_cat"/>
</dbReference>
<evidence type="ECO:0000256" key="4">
    <source>
        <dbReference type="ARBA" id="ARBA00022807"/>
    </source>
</evidence>
<keyword evidence="3 6" id="KW-0378">Hydrolase</keyword>
<evidence type="ECO:0000256" key="6">
    <source>
        <dbReference type="PROSITE-ProRule" id="PRU00239"/>
    </source>
</evidence>
<dbReference type="STRING" id="1051891.A0A0C3QH63"/>
<dbReference type="Pfam" id="PF00648">
    <property type="entry name" value="Peptidase_C2"/>
    <property type="match status" value="1"/>
</dbReference>
<dbReference type="InterPro" id="IPR038765">
    <property type="entry name" value="Papain-like_cys_pep_sf"/>
</dbReference>
<evidence type="ECO:0000313" key="8">
    <source>
        <dbReference type="EMBL" id="KIO31140.1"/>
    </source>
</evidence>
<dbReference type="PANTHER" id="PTHR10183">
    <property type="entry name" value="CALPAIN"/>
    <property type="match status" value="1"/>
</dbReference>
<feature type="active site" evidence="5 6">
    <location>
        <position position="298"/>
    </location>
</feature>
<dbReference type="Gene3D" id="3.90.70.10">
    <property type="entry name" value="Cysteine proteinases"/>
    <property type="match status" value="1"/>
</dbReference>
<dbReference type="PRINTS" id="PR00704">
    <property type="entry name" value="CALPAIN"/>
</dbReference>
<keyword evidence="4 6" id="KW-0788">Thiol protease</keyword>
<dbReference type="EMBL" id="KN822965">
    <property type="protein sequence ID" value="KIO31140.1"/>
    <property type="molecule type" value="Genomic_DNA"/>
</dbReference>
<evidence type="ECO:0000313" key="9">
    <source>
        <dbReference type="Proteomes" id="UP000054248"/>
    </source>
</evidence>
<evidence type="ECO:0000259" key="7">
    <source>
        <dbReference type="PROSITE" id="PS50203"/>
    </source>
</evidence>
<keyword evidence="9" id="KW-1185">Reference proteome</keyword>
<proteinExistence type="inferred from homology"/>
<dbReference type="AlphaFoldDB" id="A0A0C3QH63"/>
<evidence type="ECO:0000256" key="5">
    <source>
        <dbReference type="PIRSR" id="PIRSR622684-1"/>
    </source>
</evidence>
<keyword evidence="2 6" id="KW-0645">Protease</keyword>
<dbReference type="OrthoDB" id="424753at2759"/>
<evidence type="ECO:0000256" key="3">
    <source>
        <dbReference type="ARBA" id="ARBA00022801"/>
    </source>
</evidence>
<comment type="similarity">
    <text evidence="1">Belongs to the peptidase C2 family.</text>
</comment>
<dbReference type="Proteomes" id="UP000054248">
    <property type="component" value="Unassembled WGS sequence"/>
</dbReference>
<gene>
    <name evidence="8" type="ORF">M407DRAFT_68249</name>
</gene>
<feature type="domain" description="Calpain catalytic" evidence="7">
    <location>
        <begin position="48"/>
        <end position="377"/>
    </location>
</feature>
<protein>
    <recommendedName>
        <fullName evidence="7">Calpain catalytic domain-containing protein</fullName>
    </recommendedName>
</protein>